<reference evidence="3" key="1">
    <citation type="journal article" date="2014" name="Int. J. Syst. Evol. Microbiol.">
        <title>Complete genome sequence of Corynebacterium casei LMG S-19264T (=DSM 44701T), isolated from a smear-ripened cheese.</title>
        <authorList>
            <consortium name="US DOE Joint Genome Institute (JGI-PGF)"/>
            <person name="Walter F."/>
            <person name="Albersmeier A."/>
            <person name="Kalinowski J."/>
            <person name="Ruckert C."/>
        </authorList>
    </citation>
    <scope>NUCLEOTIDE SEQUENCE</scope>
    <source>
        <strain evidence="3">NBRC 108769</strain>
    </source>
</reference>
<dbReference type="Gene3D" id="2.40.50.140">
    <property type="entry name" value="Nucleic acid-binding proteins"/>
    <property type="match status" value="2"/>
</dbReference>
<evidence type="ECO:0000256" key="1">
    <source>
        <dbReference type="PIRNR" id="PIRNR012524"/>
    </source>
</evidence>
<dbReference type="InterPro" id="IPR040764">
    <property type="entry name" value="CvfB_WH"/>
</dbReference>
<dbReference type="Gene3D" id="1.10.10.10">
    <property type="entry name" value="Winged helix-like DNA-binding domain superfamily/Winged helix DNA-binding domain"/>
    <property type="match status" value="1"/>
</dbReference>
<evidence type="ECO:0000313" key="3">
    <source>
        <dbReference type="EMBL" id="GLR15820.1"/>
    </source>
</evidence>
<proteinExistence type="inferred from homology"/>
<accession>A0AA37SL01</accession>
<dbReference type="PANTHER" id="PTHR37296:SF1">
    <property type="entry name" value="CONSERVED VIRULENCE FACTOR B"/>
    <property type="match status" value="1"/>
</dbReference>
<dbReference type="InterPro" id="IPR012340">
    <property type="entry name" value="NA-bd_OB-fold"/>
</dbReference>
<dbReference type="Proteomes" id="UP001156666">
    <property type="component" value="Unassembled WGS sequence"/>
</dbReference>
<keyword evidence="4" id="KW-1185">Reference proteome</keyword>
<dbReference type="InterPro" id="IPR036388">
    <property type="entry name" value="WH-like_DNA-bd_sf"/>
</dbReference>
<reference evidence="3" key="2">
    <citation type="submission" date="2023-01" db="EMBL/GenBank/DDBJ databases">
        <title>Draft genome sequence of Portibacter lacus strain NBRC 108769.</title>
        <authorList>
            <person name="Sun Q."/>
            <person name="Mori K."/>
        </authorList>
    </citation>
    <scope>NUCLEOTIDE SEQUENCE</scope>
    <source>
        <strain evidence="3">NBRC 108769</strain>
    </source>
</reference>
<protein>
    <submittedName>
        <fullName evidence="3">GntR family transcriptional regulator</fullName>
    </submittedName>
</protein>
<comment type="similarity">
    <text evidence="1">Belongs to the CvfB family.</text>
</comment>
<dbReference type="InterPro" id="IPR014464">
    <property type="entry name" value="CvfB_fam"/>
</dbReference>
<organism evidence="3 4">
    <name type="scientific">Portibacter lacus</name>
    <dbReference type="NCBI Taxonomy" id="1099794"/>
    <lineage>
        <taxon>Bacteria</taxon>
        <taxon>Pseudomonadati</taxon>
        <taxon>Bacteroidota</taxon>
        <taxon>Saprospiria</taxon>
        <taxon>Saprospirales</taxon>
        <taxon>Haliscomenobacteraceae</taxon>
        <taxon>Portibacter</taxon>
    </lineage>
</organism>
<dbReference type="PANTHER" id="PTHR37296">
    <property type="entry name" value="CONSERVED VIRULENCE FACTOR B"/>
    <property type="match status" value="1"/>
</dbReference>
<dbReference type="PIRSF" id="PIRSF012524">
    <property type="entry name" value="YitL_S1"/>
    <property type="match status" value="1"/>
</dbReference>
<dbReference type="AlphaFoldDB" id="A0AA37SL01"/>
<dbReference type="EMBL" id="BSOH01000001">
    <property type="protein sequence ID" value="GLR15820.1"/>
    <property type="molecule type" value="Genomic_DNA"/>
</dbReference>
<evidence type="ECO:0000259" key="2">
    <source>
        <dbReference type="Pfam" id="PF17783"/>
    </source>
</evidence>
<dbReference type="Pfam" id="PF17783">
    <property type="entry name" value="WHD_CvfB"/>
    <property type="match status" value="1"/>
</dbReference>
<gene>
    <name evidence="3" type="ORF">GCM10007940_04350</name>
</gene>
<sequence>MIKIGKTQKLAILEKTKTGLKLEGGLEIEDSKGEVGDFLEVFVYNDGESIVATESKPLIELGGFETLRVSEINMVGAFCDMGIEKDLLIPYRNQAKDMIPNRDYVIHMYIDEMTNRLVGTAKLKNYLVSIAEDDIAFGQEVDLIVYGETKLGYVVIINQKYEGLIYESDVHEILRHGQKLKGYIKPIREDGKIDVSLTPLGHQSIEPNGQKILDMLKKEDGFLPFNDKSDPDAIRSKFRLSKKLFKKSVGGLYKKRLITMEKDGIRLADKN</sequence>
<dbReference type="RefSeq" id="WP_235294602.1">
    <property type="nucleotide sequence ID" value="NZ_BSOH01000001.1"/>
</dbReference>
<evidence type="ECO:0000313" key="4">
    <source>
        <dbReference type="Proteomes" id="UP001156666"/>
    </source>
</evidence>
<feature type="domain" description="Conserved virulence factor B-like winged helix" evidence="2">
    <location>
        <begin position="210"/>
        <end position="267"/>
    </location>
</feature>
<comment type="caution">
    <text evidence="3">The sequence shown here is derived from an EMBL/GenBank/DDBJ whole genome shotgun (WGS) entry which is preliminary data.</text>
</comment>
<name>A0AA37SL01_9BACT</name>